<proteinExistence type="predicted"/>
<organism evidence="1 2">
    <name type="scientific">Paenibacillus albilobatus</name>
    <dbReference type="NCBI Taxonomy" id="2716884"/>
    <lineage>
        <taxon>Bacteria</taxon>
        <taxon>Bacillati</taxon>
        <taxon>Bacillota</taxon>
        <taxon>Bacilli</taxon>
        <taxon>Bacillales</taxon>
        <taxon>Paenibacillaceae</taxon>
        <taxon>Paenibacillus</taxon>
    </lineage>
</organism>
<evidence type="ECO:0000313" key="1">
    <source>
        <dbReference type="EMBL" id="GIO33662.1"/>
    </source>
</evidence>
<keyword evidence="2" id="KW-1185">Reference proteome</keyword>
<accession>A0A919XIR4</accession>
<dbReference type="EMBL" id="BORQ01000007">
    <property type="protein sequence ID" value="GIO33662.1"/>
    <property type="molecule type" value="Genomic_DNA"/>
</dbReference>
<comment type="caution">
    <text evidence="1">The sequence shown here is derived from an EMBL/GenBank/DDBJ whole genome shotgun (WGS) entry which is preliminary data.</text>
</comment>
<evidence type="ECO:0000313" key="2">
    <source>
        <dbReference type="Proteomes" id="UP000679779"/>
    </source>
</evidence>
<dbReference type="Proteomes" id="UP000679779">
    <property type="component" value="Unassembled WGS sequence"/>
</dbReference>
<dbReference type="AlphaFoldDB" id="A0A919XIR4"/>
<reference evidence="1" key="1">
    <citation type="submission" date="2021-03" db="EMBL/GenBank/DDBJ databases">
        <title>Antimicrobial resistance genes in bacteria isolated from Japanese honey, and their potential for conferring macrolide and lincosamide resistance in the American foulbrood pathogen Paenibacillus larvae.</title>
        <authorList>
            <person name="Okamoto M."/>
            <person name="Kumagai M."/>
            <person name="Kanamori H."/>
            <person name="Takamatsu D."/>
        </authorList>
    </citation>
    <scope>NUCLEOTIDE SEQUENCE</scope>
    <source>
        <strain evidence="1">J2TS6</strain>
    </source>
</reference>
<name>A0A919XIR4_9BACL</name>
<gene>
    <name evidence="1" type="ORF">J2TS6_48030</name>
</gene>
<sequence>MPRVLIEKQRWVYQQYKYYTRQLWRAWALIQDEDEKKAIGYRYIQGYSYKETLVLPPQFERQYNSTENI</sequence>
<protein>
    <submittedName>
        <fullName evidence="1">Uncharacterized protein</fullName>
    </submittedName>
</protein>